<keyword evidence="1" id="KW-0812">Transmembrane</keyword>
<protein>
    <submittedName>
        <fullName evidence="2">NADH dehydrogenase subunit 6</fullName>
    </submittedName>
</protein>
<feature type="transmembrane region" description="Helical" evidence="1">
    <location>
        <begin position="69"/>
        <end position="88"/>
    </location>
</feature>
<feature type="transmembrane region" description="Helical" evidence="1">
    <location>
        <begin position="41"/>
        <end position="62"/>
    </location>
</feature>
<accession>A0A060BCZ9</accession>
<evidence type="ECO:0000256" key="1">
    <source>
        <dbReference type="SAM" id="Phobius"/>
    </source>
</evidence>
<dbReference type="EMBL" id="KJ577713">
    <property type="protein sequence ID" value="AIA77318.1"/>
    <property type="molecule type" value="Genomic_DNA"/>
</dbReference>
<feature type="transmembrane region" description="Helical" evidence="1">
    <location>
        <begin position="7"/>
        <end position="29"/>
    </location>
</feature>
<organism evidence="2">
    <name type="scientific">Trichonephila clavata</name>
    <name type="common">Joro spider</name>
    <name type="synonym">Nephila clavata</name>
    <dbReference type="NCBI Taxonomy" id="2740835"/>
    <lineage>
        <taxon>Eukaryota</taxon>
        <taxon>Metazoa</taxon>
        <taxon>Ecdysozoa</taxon>
        <taxon>Arthropoda</taxon>
        <taxon>Chelicerata</taxon>
        <taxon>Arachnida</taxon>
        <taxon>Araneae</taxon>
        <taxon>Araneomorphae</taxon>
        <taxon>Entelegynae</taxon>
        <taxon>Araneoidea</taxon>
        <taxon>Nephilidae</taxon>
        <taxon>Trichonephila</taxon>
    </lineage>
</organism>
<evidence type="ECO:0000313" key="2">
    <source>
        <dbReference type="EMBL" id="AIA77318.1"/>
    </source>
</evidence>
<sequence>MVLFLGLMFILSIQPMMVISSLMLIVMIYSLMISFEVGSYWFSYMLVLVMLSGVLVVFTYMMSIFPNESFEISSLLIVMVMFFIFYSFKEESKFFMNWSSMSVKIWEGVSMLSSLYLVMFLLAVMIVVIWLSGMKEGAVRI</sequence>
<gene>
    <name evidence="2" type="primary">ND6</name>
</gene>
<feature type="transmembrane region" description="Helical" evidence="1">
    <location>
        <begin position="108"/>
        <end position="131"/>
    </location>
</feature>
<reference evidence="2" key="1">
    <citation type="submission" date="2014-03" db="EMBL/GenBank/DDBJ databases">
        <title>The complete mitochondrial genome of Nephila clavata (Araneae: Nephilidae) Chinese population.</title>
        <authorList>
            <person name="Pan H.C."/>
            <person name="Pan W.J."/>
        </authorList>
    </citation>
    <scope>NUCLEOTIDE SEQUENCE</scope>
</reference>
<geneLocation type="mitochondrion" evidence="2"/>
<name>A0A060BCZ9_TRICU</name>
<keyword evidence="2" id="KW-0496">Mitochondrion</keyword>
<keyword evidence="1" id="KW-1133">Transmembrane helix</keyword>
<keyword evidence="1" id="KW-0472">Membrane</keyword>
<dbReference type="AlphaFoldDB" id="A0A060BCZ9"/>
<proteinExistence type="predicted"/>